<dbReference type="Pfam" id="PF10433">
    <property type="entry name" value="Beta-prop_RSE1_1st"/>
    <property type="match status" value="1"/>
</dbReference>
<evidence type="ECO:0000259" key="5">
    <source>
        <dbReference type="Pfam" id="PF10433"/>
    </source>
</evidence>
<dbReference type="Proteomes" id="UP000694867">
    <property type="component" value="Unplaced"/>
</dbReference>
<feature type="domain" description="RSE1/DDB1/CPSF1 second beta-propeller" evidence="6">
    <location>
        <begin position="607"/>
        <end position="1066"/>
    </location>
</feature>
<feature type="compositionally biased region" description="Acidic residues" evidence="3">
    <location>
        <begin position="422"/>
        <end position="450"/>
    </location>
</feature>
<dbReference type="GeneID" id="100900294"/>
<evidence type="ECO:0000259" key="6">
    <source>
        <dbReference type="Pfam" id="PF23726"/>
    </source>
</evidence>
<organism evidence="7 8">
    <name type="scientific">Galendromus occidentalis</name>
    <name type="common">western predatory mite</name>
    <dbReference type="NCBI Taxonomy" id="34638"/>
    <lineage>
        <taxon>Eukaryota</taxon>
        <taxon>Metazoa</taxon>
        <taxon>Ecdysozoa</taxon>
        <taxon>Arthropoda</taxon>
        <taxon>Chelicerata</taxon>
        <taxon>Arachnida</taxon>
        <taxon>Acari</taxon>
        <taxon>Parasitiformes</taxon>
        <taxon>Mesostigmata</taxon>
        <taxon>Gamasina</taxon>
        <taxon>Phytoseioidea</taxon>
        <taxon>Phytoseiidae</taxon>
        <taxon>Typhlodrominae</taxon>
        <taxon>Galendromus</taxon>
    </lineage>
</organism>
<feature type="domain" description="RSE1/DDB1/CPSF1 first beta-propeller" evidence="5">
    <location>
        <begin position="27"/>
        <end position="407"/>
    </location>
</feature>
<proteinExistence type="predicted"/>
<dbReference type="GO" id="GO:0005634">
    <property type="term" value="C:nucleus"/>
    <property type="evidence" value="ECO:0007669"/>
    <property type="project" value="UniProtKB-SubCell"/>
</dbReference>
<evidence type="ECO:0000313" key="7">
    <source>
        <dbReference type="Proteomes" id="UP000694867"/>
    </source>
</evidence>
<dbReference type="Pfam" id="PF23726">
    <property type="entry name" value="Beta-prop_RSE1_2nd"/>
    <property type="match status" value="1"/>
</dbReference>
<dbReference type="KEGG" id="goe:100900294"/>
<dbReference type="PANTHER" id="PTHR10644">
    <property type="entry name" value="DNA REPAIR/RNA PROCESSING CPSF FAMILY"/>
    <property type="match status" value="1"/>
</dbReference>
<feature type="compositionally biased region" description="Basic and acidic residues" evidence="3">
    <location>
        <begin position="465"/>
        <end position="475"/>
    </location>
</feature>
<dbReference type="FunFam" id="2.130.10.10:FF:000100">
    <property type="entry name" value="Cleavage and polyadenylation specificity factor subunit 1"/>
    <property type="match status" value="1"/>
</dbReference>
<evidence type="ECO:0000259" key="4">
    <source>
        <dbReference type="Pfam" id="PF03178"/>
    </source>
</evidence>
<gene>
    <name evidence="8" type="primary">LOC100900294</name>
</gene>
<evidence type="ECO:0000256" key="2">
    <source>
        <dbReference type="ARBA" id="ARBA00023242"/>
    </source>
</evidence>
<dbReference type="InterPro" id="IPR050358">
    <property type="entry name" value="RSE1/DDB1/CFT1"/>
</dbReference>
<evidence type="ECO:0000256" key="3">
    <source>
        <dbReference type="SAM" id="MobiDB-lite"/>
    </source>
</evidence>
<dbReference type="Gene3D" id="1.10.150.910">
    <property type="match status" value="1"/>
</dbReference>
<dbReference type="RefSeq" id="XP_028968924.1">
    <property type="nucleotide sequence ID" value="XM_029113091.1"/>
</dbReference>
<evidence type="ECO:0000313" key="8">
    <source>
        <dbReference type="RefSeq" id="XP_028968924.1"/>
    </source>
</evidence>
<dbReference type="Pfam" id="PF03178">
    <property type="entry name" value="CPSF_A"/>
    <property type="match status" value="1"/>
</dbReference>
<dbReference type="InterPro" id="IPR004871">
    <property type="entry name" value="RSE1/DDB1/CPSF1_C"/>
</dbReference>
<evidence type="ECO:0000256" key="1">
    <source>
        <dbReference type="ARBA" id="ARBA00004123"/>
    </source>
</evidence>
<dbReference type="Gene3D" id="2.130.10.10">
    <property type="entry name" value="YVTN repeat-like/Quinoprotein amine dehydrogenase"/>
    <property type="match status" value="4"/>
</dbReference>
<dbReference type="GO" id="GO:0003676">
    <property type="term" value="F:nucleic acid binding"/>
    <property type="evidence" value="ECO:0007669"/>
    <property type="project" value="InterPro"/>
</dbReference>
<dbReference type="InterPro" id="IPR018846">
    <property type="entry name" value="Beta-prop_RSE1/DDB1/CPSF1_1st"/>
</dbReference>
<dbReference type="CTD" id="29894"/>
<feature type="domain" description="RSE1/DDB1/CPSF1 C-terminal" evidence="4">
    <location>
        <begin position="1140"/>
        <end position="1477"/>
    </location>
</feature>
<keyword evidence="2" id="KW-0539">Nucleus</keyword>
<reference evidence="8" key="1">
    <citation type="submission" date="2025-08" db="UniProtKB">
        <authorList>
            <consortium name="RefSeq"/>
        </authorList>
    </citation>
    <scope>IDENTIFICATION</scope>
</reference>
<keyword evidence="7" id="KW-1185">Reference proteome</keyword>
<protein>
    <submittedName>
        <fullName evidence="8">Cleavage and polyadenylation specificity factor subunit 1</fullName>
    </submittedName>
</protein>
<sequence length="1511" mass="169815">MAHYDVKLSSAMFAYHRQTQPPSVAEFAVYCHFYNLAERNLVVAGGTVIKVYRLVCDGLNETDDKAKLEHQQTFNCFGNISGMEKIRLNASRDSLLFVFKETKISLVEYDPATHELQTLAIRSLEKEEYKEGFYNFVGNTLIKVDPLNRCAAVLIYGKHLAIIPFVKKDATDLSDPIASSKSTQTNTSGFLEYYTIRLIDLDEEKGVNNIHDMTFLNGYYEPTLLLLYEPIRTWTGRVAIRQDTCSIMALSLNVYQRVHPPVWSFSGLPFNSFKVLPVPKPIGGVLILSVNALLYLNQSVPAYGVSLNCFTECSTSFPLKDQAGPPLTLDCCRCEFLSETKILLSVANGDLYVLSLFTDGMRSINQFEFKKIATTTVATCISLCEPGYLFVGSRIGNSLLLRYTEMDRVEVEPIIEENHKEEEEDAKEESESKEEPDEKEEEIEEEDDVPGVDKEVPEETESQTEEPKAKRLKADQEEEVPQPEVGAAPEEEIADAAAATAQDSDVPPTDPDNIDEWAASNVNLIKDLHELRVYNQNCEADCLGTTCYKLEVTDRLQTLGPVTKVAMGEPAFQSELSMKTDTEVEIFAACGHERSGALCVLQRTVRPQVITTFELPGCTDLWTVRSSSTRSPDVDEDSHQFLILSRPDSTMILQTGQEINELDHSGFCTQSPTIFAGNLADGRYIIQVCPNSVRLLEGVKQLQQVPIDVGSPLVSASIADLHVLVMSQDGLVIQLTLRGDDTTGYKLSVLKPQFPGAKSKITALCIYKDVSGLFVTKIQKPEDIAKPKTEAKTKVKTEVAKKVLRSADFDDEDELLYGSSVDIKDLVAGGLNAANIVPTTQTKDTAEEEDYEENVRKIAPVEPTFWVFLARENGALEIYSFPDYKLRYFVKNFPLCNKILQNAAATGQTTSASTSEAQLPKVMEIFVCALGMHQSRPLLFARVDSELHIYEAYPFVNQKEGHLKLQFRRLQHAVTMEPRRVYKQKEGDPTLSLRWIRAFQDVCGYNGVFVCGRRPHWIFLTARGELRAHPMLNDGRIYSFATFHNVNCEKGFLFFNKYGELRICALPSYLNYDAPWPMRKIPIYETPHSVNYHVDSRTYCVATSKEETATCVPKLANEDKEFEPIERESSRFIPPTVDKFALELWSPVSWEAIPNTRMPMEDWEKITCVKNVMIASEGTTSGEKGLIAVGTIHNFGEDITAKGRILLIDIIEVVPEPGQPLTRSKVKTILSKPQNAPVTALCSVKGHLMAAVGQKLFLFQLKDNDLVGMAFLDTQIYILSAISIKSFILIGDVHKSITLLRYQEESKTLAVVSKDTKPVQIYSIEYLVDNSQMAFLATDAQCNILVYMYQPENRETFGGQRLIRRGDFNIGSRINTMFRIRCRLAEVPRSERRLLSDLEARHVTLYASLDGAFGYLLPISEKTYRRLLMLQNVLNSYCQHVGGLNPKAFRIMQTDVRALSNPQKNIVDGDLINVFMDLNFNEKAEVARKIGTTVHQIQLDLAEIEGLTYHF</sequence>
<dbReference type="InterPro" id="IPR015943">
    <property type="entry name" value="WD40/YVTN_repeat-like_dom_sf"/>
</dbReference>
<comment type="subcellular location">
    <subcellularLocation>
        <location evidence="1">Nucleus</location>
    </subcellularLocation>
</comment>
<dbReference type="InterPro" id="IPR058543">
    <property type="entry name" value="Beta-prop_RSE1/DDB1/CPSF1_2nd"/>
</dbReference>
<accession>A0AAJ7SHU8</accession>
<feature type="region of interest" description="Disordered" evidence="3">
    <location>
        <begin position="413"/>
        <end position="485"/>
    </location>
</feature>
<name>A0AAJ7SHU8_9ACAR</name>